<sequence>MDPNDLVALTPGHFLIGELLKSTVDQHTRTTKWDLNTRWKLLWRIKEEFWKPWSQEYLTGLQQRNNGKTMAENIQEETIVIIKEDNILTIKCPLQRIIKVHDGDDGLARAAEMRTKSGILKRAIHKLTPLVKLSLRKSRK</sequence>
<dbReference type="AlphaFoldDB" id="A0A7R8YTI5"/>
<keyword evidence="3" id="KW-1185">Reference proteome</keyword>
<proteinExistence type="predicted"/>
<dbReference type="EMBL" id="LR899011">
    <property type="protein sequence ID" value="CAD7083685.1"/>
    <property type="molecule type" value="Genomic_DNA"/>
</dbReference>
<gene>
    <name evidence="2" type="ORF">HERILL_LOCUS6627</name>
</gene>
<evidence type="ECO:0000259" key="1">
    <source>
        <dbReference type="Pfam" id="PF18701"/>
    </source>
</evidence>
<dbReference type="InterPro" id="IPR040676">
    <property type="entry name" value="DUF5641"/>
</dbReference>
<dbReference type="PANTHER" id="PTHR47331:SF1">
    <property type="entry name" value="GAG-LIKE PROTEIN"/>
    <property type="match status" value="1"/>
</dbReference>
<evidence type="ECO:0000313" key="2">
    <source>
        <dbReference type="EMBL" id="CAD7083685.1"/>
    </source>
</evidence>
<dbReference type="Proteomes" id="UP000594454">
    <property type="component" value="Chromosome 3"/>
</dbReference>
<dbReference type="InParanoid" id="A0A7R8YTI5"/>
<feature type="domain" description="DUF5641" evidence="1">
    <location>
        <begin position="37"/>
        <end position="130"/>
    </location>
</feature>
<evidence type="ECO:0000313" key="3">
    <source>
        <dbReference type="Proteomes" id="UP000594454"/>
    </source>
</evidence>
<name>A0A7R8YTI5_HERIL</name>
<dbReference type="PANTHER" id="PTHR47331">
    <property type="entry name" value="PHD-TYPE DOMAIN-CONTAINING PROTEIN"/>
    <property type="match status" value="1"/>
</dbReference>
<protein>
    <recommendedName>
        <fullName evidence="1">DUF5641 domain-containing protein</fullName>
    </recommendedName>
</protein>
<reference evidence="2 3" key="1">
    <citation type="submission" date="2020-11" db="EMBL/GenBank/DDBJ databases">
        <authorList>
            <person name="Wallbank WR R."/>
            <person name="Pardo Diaz C."/>
            <person name="Kozak K."/>
            <person name="Martin S."/>
            <person name="Jiggins C."/>
            <person name="Moest M."/>
            <person name="Warren A I."/>
            <person name="Generalovic N T."/>
            <person name="Byers J.R.P. K."/>
            <person name="Montejo-Kovacevich G."/>
            <person name="Yen C E."/>
        </authorList>
    </citation>
    <scope>NUCLEOTIDE SEQUENCE [LARGE SCALE GENOMIC DNA]</scope>
</reference>
<dbReference type="Pfam" id="PF18701">
    <property type="entry name" value="DUF5641"/>
    <property type="match status" value="1"/>
</dbReference>
<accession>A0A7R8YTI5</accession>
<dbReference type="OrthoDB" id="7763962at2759"/>
<organism evidence="2 3">
    <name type="scientific">Hermetia illucens</name>
    <name type="common">Black soldier fly</name>
    <dbReference type="NCBI Taxonomy" id="343691"/>
    <lineage>
        <taxon>Eukaryota</taxon>
        <taxon>Metazoa</taxon>
        <taxon>Ecdysozoa</taxon>
        <taxon>Arthropoda</taxon>
        <taxon>Hexapoda</taxon>
        <taxon>Insecta</taxon>
        <taxon>Pterygota</taxon>
        <taxon>Neoptera</taxon>
        <taxon>Endopterygota</taxon>
        <taxon>Diptera</taxon>
        <taxon>Brachycera</taxon>
        <taxon>Stratiomyomorpha</taxon>
        <taxon>Stratiomyidae</taxon>
        <taxon>Hermetiinae</taxon>
        <taxon>Hermetia</taxon>
    </lineage>
</organism>